<dbReference type="SUPFAM" id="SSF48425">
    <property type="entry name" value="Sec7 domain"/>
    <property type="match status" value="1"/>
</dbReference>
<dbReference type="Pfam" id="PF07714">
    <property type="entry name" value="PK_Tyr_Ser-Thr"/>
    <property type="match status" value="1"/>
</dbReference>
<dbReference type="GO" id="GO:0032012">
    <property type="term" value="P:regulation of ARF protein signal transduction"/>
    <property type="evidence" value="ECO:0007669"/>
    <property type="project" value="InterPro"/>
</dbReference>
<dbReference type="PANTHER" id="PTHR44329:SF214">
    <property type="entry name" value="PROTEIN KINASE DOMAIN-CONTAINING PROTEIN"/>
    <property type="match status" value="1"/>
</dbReference>
<evidence type="ECO:0000313" key="5">
    <source>
        <dbReference type="Proteomes" id="UP000663853"/>
    </source>
</evidence>
<dbReference type="InterPro" id="IPR000719">
    <property type="entry name" value="Prot_kinase_dom"/>
</dbReference>
<dbReference type="InterPro" id="IPR023394">
    <property type="entry name" value="Sec7_C_sf"/>
</dbReference>
<dbReference type="Proteomes" id="UP000663853">
    <property type="component" value="Unassembled WGS sequence"/>
</dbReference>
<feature type="region of interest" description="Disordered" evidence="1">
    <location>
        <begin position="1"/>
        <end position="22"/>
    </location>
</feature>
<evidence type="ECO:0000313" key="4">
    <source>
        <dbReference type="EMBL" id="CAE6504931.1"/>
    </source>
</evidence>
<dbReference type="InterPro" id="IPR051681">
    <property type="entry name" value="Ser/Thr_Kinases-Pseudokinases"/>
</dbReference>
<dbReference type="InterPro" id="IPR011009">
    <property type="entry name" value="Kinase-like_dom_sf"/>
</dbReference>
<feature type="compositionally biased region" description="Polar residues" evidence="1">
    <location>
        <begin position="1"/>
        <end position="10"/>
    </location>
</feature>
<feature type="region of interest" description="Disordered" evidence="1">
    <location>
        <begin position="284"/>
        <end position="310"/>
    </location>
</feature>
<dbReference type="PROSITE" id="PS00108">
    <property type="entry name" value="PROTEIN_KINASE_ST"/>
    <property type="match status" value="1"/>
</dbReference>
<dbReference type="InterPro" id="IPR001245">
    <property type="entry name" value="Ser-Thr/Tyr_kinase_cat_dom"/>
</dbReference>
<dbReference type="EMBL" id="CAJMXA010003588">
    <property type="protein sequence ID" value="CAE6504931.1"/>
    <property type="molecule type" value="Genomic_DNA"/>
</dbReference>
<dbReference type="InterPro" id="IPR000904">
    <property type="entry name" value="Sec7_dom"/>
</dbReference>
<feature type="compositionally biased region" description="Polar residues" evidence="1">
    <location>
        <begin position="721"/>
        <end position="733"/>
    </location>
</feature>
<dbReference type="GO" id="GO:0004674">
    <property type="term" value="F:protein serine/threonine kinase activity"/>
    <property type="evidence" value="ECO:0007669"/>
    <property type="project" value="TreeGrafter"/>
</dbReference>
<dbReference type="Gene3D" id="1.10.510.10">
    <property type="entry name" value="Transferase(Phosphotransferase) domain 1"/>
    <property type="match status" value="1"/>
</dbReference>
<dbReference type="InterPro" id="IPR035999">
    <property type="entry name" value="Sec7_dom_sf"/>
</dbReference>
<accession>A0A8H3HFI7</accession>
<dbReference type="GO" id="GO:0005085">
    <property type="term" value="F:guanyl-nucleotide exchange factor activity"/>
    <property type="evidence" value="ECO:0007669"/>
    <property type="project" value="InterPro"/>
</dbReference>
<dbReference type="Pfam" id="PF01369">
    <property type="entry name" value="Sec7"/>
    <property type="match status" value="1"/>
</dbReference>
<organism evidence="4 5">
    <name type="scientific">Rhizoctonia solani</name>
    <dbReference type="NCBI Taxonomy" id="456999"/>
    <lineage>
        <taxon>Eukaryota</taxon>
        <taxon>Fungi</taxon>
        <taxon>Dikarya</taxon>
        <taxon>Basidiomycota</taxon>
        <taxon>Agaricomycotina</taxon>
        <taxon>Agaricomycetes</taxon>
        <taxon>Cantharellales</taxon>
        <taxon>Ceratobasidiaceae</taxon>
        <taxon>Rhizoctonia</taxon>
    </lineage>
</organism>
<feature type="domain" description="SEC7" evidence="3">
    <location>
        <begin position="104"/>
        <end position="292"/>
    </location>
</feature>
<gene>
    <name evidence="4" type="ORF">RDB_LOCUS118058</name>
</gene>
<dbReference type="AlphaFoldDB" id="A0A8H3HFI7"/>
<sequence length="1181" mass="130495">MSVTSLSGWGSKSGMRYNPNHSRSSLNGAITSESIGSIYYGPSLRGLGMSSELNLDQQSRIPYTYSRSRVPQLGRRHAKSPSNASVDSFYTTGAASYASRLSRIEDTTILEQDLEDAAKAFAERAWKEDTDFVEREKLTEWLGFPSGIRRRALGYYIAYFEFGGSDIDEAIRQLCNKLYIKEETQQLDRIIEAFSEYYVSQNPRSLWKLADIIHVVSSAIILLNINLQSAAPNSHITSSRFVEDTIRTIRTRLQQEILNSPASSDPPTPEPLFHSPRPYTRTAPFYPNINRRLSNRGRRGTSTSSLGLGGGGDSWAAQPLDVGERFGERWYSKIERELSIIYNRIRAKPILQTRHDEAPTSQSKPGLFRRGGVKLYRSLRGESTSRQHLHSTPGAGFMSAFGHRMSSSVSSLPQLLGITPKPTSSATTNPIESIDSPWGKTGPLLWKPMKSTAAKIASPKRWLNVIATVRSSNFDMSIPTPPGSNAAAGRPLEALSLLHALAVEVPALKGAKVRSFVLTLASGETHMFEIQAPGGLFGKSKPRPGQDADVEVLAWIQACNHHAARYSRAPLRNAVTNVEYGWNGVADLEGDQNGTNDRNRSVLIEDWAAPNLPPMEAQADAGKQLEIWDSQVKKCNVEFAEHGELRGKMMSLYRPGSAQVQKALANWVKKAQYLLAEIVRYETYAETLRNTKPSPQELARRSQSTRCEPVLGRSRSRRDSTASIGHNHATQSAVVPPQVDLSPSATRTNQTPTSPTFPSPSPFSTSPLRGGTPPPPLSIPSPRMKSITAGSMPVPALAPRTSASQLLEGFVVILQPLDKASSYNVHSPSTESSIDSAERNPLCPGEGALSPAPNEPISHLSDISRPSRKVADILLSHSLQHIASVMYKYLVQHGCPDLMSSIDPRGFSSSAVAEGGFGDIWTGILRSDGTKLAIKVLRFTSSTGDVAKKELKRTTREIYNWSKLDHENVNKLMGVIMFRERLGMVSKWMEHGNLRQYLSRNTDVDRHKLCVQIARGVAYLHSVNMVHGDLKACNILVSSTGVIKITDFDYSIIPECSLVFSATTRMGGGTLRWMAPELFLEEVPPQRNTKTDIYALGMTFLETITNDHPYSDCQHDSQIYRKLSGKEHPKRPEAYLPDTEWGTQMWNLLLQCWDFNPASRPTADNILGSLLGFEYETSEAS</sequence>
<dbReference type="SMART" id="SM00222">
    <property type="entry name" value="Sec7"/>
    <property type="match status" value="1"/>
</dbReference>
<evidence type="ECO:0000259" key="2">
    <source>
        <dbReference type="PROSITE" id="PS50011"/>
    </source>
</evidence>
<comment type="caution">
    <text evidence="4">The sequence shown here is derived from an EMBL/GenBank/DDBJ whole genome shotgun (WGS) entry which is preliminary data.</text>
</comment>
<dbReference type="InterPro" id="IPR008271">
    <property type="entry name" value="Ser/Thr_kinase_AS"/>
</dbReference>
<dbReference type="GO" id="GO:0005524">
    <property type="term" value="F:ATP binding"/>
    <property type="evidence" value="ECO:0007669"/>
    <property type="project" value="InterPro"/>
</dbReference>
<feature type="region of interest" description="Disordered" evidence="1">
    <location>
        <begin position="691"/>
        <end position="787"/>
    </location>
</feature>
<proteinExistence type="predicted"/>
<dbReference type="PROSITE" id="PS50011">
    <property type="entry name" value="PROTEIN_KINASE_DOM"/>
    <property type="match status" value="1"/>
</dbReference>
<feature type="domain" description="Protein kinase" evidence="2">
    <location>
        <begin position="906"/>
        <end position="1173"/>
    </location>
</feature>
<protein>
    <submittedName>
        <fullName evidence="4">Uncharacterized protein</fullName>
    </submittedName>
</protein>
<dbReference type="PROSITE" id="PS50190">
    <property type="entry name" value="SEC7"/>
    <property type="match status" value="1"/>
</dbReference>
<dbReference type="Gene3D" id="1.10.1000.11">
    <property type="entry name" value="Arf Nucleotide-binding Site Opener,domain 2"/>
    <property type="match status" value="1"/>
</dbReference>
<dbReference type="PANTHER" id="PTHR44329">
    <property type="entry name" value="SERINE/THREONINE-PROTEIN KINASE TNNI3K-RELATED"/>
    <property type="match status" value="1"/>
</dbReference>
<name>A0A8H3HFI7_9AGAM</name>
<feature type="compositionally biased region" description="Polar residues" evidence="1">
    <location>
        <begin position="741"/>
        <end position="750"/>
    </location>
</feature>
<dbReference type="SUPFAM" id="SSF56112">
    <property type="entry name" value="Protein kinase-like (PK-like)"/>
    <property type="match status" value="1"/>
</dbReference>
<evidence type="ECO:0000259" key="3">
    <source>
        <dbReference type="PROSITE" id="PS50190"/>
    </source>
</evidence>
<reference evidence="4" key="1">
    <citation type="submission" date="2021-01" db="EMBL/GenBank/DDBJ databases">
        <authorList>
            <person name="Kaushik A."/>
        </authorList>
    </citation>
    <scope>NUCLEOTIDE SEQUENCE</scope>
    <source>
        <strain evidence="4">AG6-10EEA</strain>
    </source>
</reference>
<evidence type="ECO:0000256" key="1">
    <source>
        <dbReference type="SAM" id="MobiDB-lite"/>
    </source>
</evidence>
<dbReference type="SMART" id="SM00220">
    <property type="entry name" value="S_TKc"/>
    <property type="match status" value="1"/>
</dbReference>